<feature type="region of interest" description="Disordered" evidence="4">
    <location>
        <begin position="329"/>
        <end position="368"/>
    </location>
</feature>
<dbReference type="GO" id="GO:0005643">
    <property type="term" value="C:nuclear pore"/>
    <property type="evidence" value="ECO:0007669"/>
    <property type="project" value="InterPro"/>
</dbReference>
<evidence type="ECO:0000256" key="3">
    <source>
        <dbReference type="ARBA" id="ARBA00023242"/>
    </source>
</evidence>
<dbReference type="Pfam" id="PF04097">
    <property type="entry name" value="Nic96"/>
    <property type="match status" value="1"/>
</dbReference>
<feature type="region of interest" description="Disordered" evidence="4">
    <location>
        <begin position="135"/>
        <end position="154"/>
    </location>
</feature>
<feature type="region of interest" description="Disordered" evidence="4">
    <location>
        <begin position="933"/>
        <end position="952"/>
    </location>
</feature>
<proteinExistence type="inferred from homology"/>
<reference evidence="5" key="1">
    <citation type="submission" date="2021-03" db="EMBL/GenBank/DDBJ databases">
        <authorList>
            <person name="Tagirdzhanova G."/>
        </authorList>
    </citation>
    <scope>NUCLEOTIDE SEQUENCE</scope>
</reference>
<evidence type="ECO:0008006" key="7">
    <source>
        <dbReference type="Google" id="ProtNLM"/>
    </source>
</evidence>
<evidence type="ECO:0000313" key="5">
    <source>
        <dbReference type="EMBL" id="CAF9921099.1"/>
    </source>
</evidence>
<comment type="caution">
    <text evidence="5">The sequence shown here is derived from an EMBL/GenBank/DDBJ whole genome shotgun (WGS) entry which is preliminary data.</text>
</comment>
<evidence type="ECO:0000256" key="2">
    <source>
        <dbReference type="ARBA" id="ARBA00010186"/>
    </source>
</evidence>
<comment type="similarity">
    <text evidence="2">Belongs to the nucleoporin interacting component (NIC) family.</text>
</comment>
<gene>
    <name evidence="5" type="ORF">GOMPHAMPRED_002228</name>
</gene>
<accession>A0A8H3IPE6</accession>
<protein>
    <recommendedName>
        <fullName evidence="7">Nuclear pore protein</fullName>
    </recommendedName>
</protein>
<dbReference type="PANTHER" id="PTHR11225:SF4">
    <property type="entry name" value="NUCLEAR PORE COMPLEX PROTEIN NUP93"/>
    <property type="match status" value="1"/>
</dbReference>
<dbReference type="PANTHER" id="PTHR11225">
    <property type="entry name" value="NUCLEAR PORE COMPLEX PROTEIN NUP93 NUCLEOPORIN NUP93 DEAD EYE PROTEIN"/>
    <property type="match status" value="1"/>
</dbReference>
<dbReference type="Proteomes" id="UP000664169">
    <property type="component" value="Unassembled WGS sequence"/>
</dbReference>
<organism evidence="5 6">
    <name type="scientific">Gomphillus americanus</name>
    <dbReference type="NCBI Taxonomy" id="1940652"/>
    <lineage>
        <taxon>Eukaryota</taxon>
        <taxon>Fungi</taxon>
        <taxon>Dikarya</taxon>
        <taxon>Ascomycota</taxon>
        <taxon>Pezizomycotina</taxon>
        <taxon>Lecanoromycetes</taxon>
        <taxon>OSLEUM clade</taxon>
        <taxon>Ostropomycetidae</taxon>
        <taxon>Ostropales</taxon>
        <taxon>Graphidaceae</taxon>
        <taxon>Gomphilloideae</taxon>
        <taxon>Gomphillus</taxon>
    </lineage>
</organism>
<dbReference type="GO" id="GO:0017056">
    <property type="term" value="F:structural constituent of nuclear pore"/>
    <property type="evidence" value="ECO:0007669"/>
    <property type="project" value="InterPro"/>
</dbReference>
<feature type="compositionally biased region" description="Polar residues" evidence="4">
    <location>
        <begin position="329"/>
        <end position="340"/>
    </location>
</feature>
<evidence type="ECO:0000256" key="4">
    <source>
        <dbReference type="SAM" id="MobiDB-lite"/>
    </source>
</evidence>
<feature type="region of interest" description="Disordered" evidence="4">
    <location>
        <begin position="1"/>
        <end position="28"/>
    </location>
</feature>
<name>A0A8H3IPE6_9LECA</name>
<dbReference type="GO" id="GO:0006606">
    <property type="term" value="P:protein import into nucleus"/>
    <property type="evidence" value="ECO:0007669"/>
    <property type="project" value="TreeGrafter"/>
</dbReference>
<dbReference type="GO" id="GO:0016973">
    <property type="term" value="P:poly(A)+ mRNA export from nucleus"/>
    <property type="evidence" value="ECO:0007669"/>
    <property type="project" value="TreeGrafter"/>
</dbReference>
<sequence length="1132" mass="124504">MASFSPLNTSSNAASSAPSTGSIFGTSAAASTEPKKLSMFGALQEPAKPTFGNMFADAAANLKASQAPSSASTTGGLFGTANTGTTAKTTASAIPSLFTTPATPLNVSAPAAGSNLFGASKPAVSLSTAAPSSFATSQQQQQAPPGNLFSLTGSQSVPNNCLQAQNGQSSAQTAYFESLLEKNRKRQRQNGGSSEMEDIPSLQLGLGDISKRVRQLGTTNYATSLGGADTKAHYLLAASGVNPVKTLKELDAFNVQVGAQPISAIDQEWEPDSHKYVLQLQSQTNLKMINEGIERANKRFNAFLQDHIEMNWAEQRRKIYEHFGLTPRTTNQESETTDFATSDKGAFGRTRNNRTGKPELGKSAGSRSVFGQSTLQKSVIGSPAVGQGNIQAFSQNAAEKAQTMYPVPEDRFLREKEGRFAEKVQKLNESRLQESYYPLLREFLEVETAPGSDAPSELLLAYKALMEIADEDGHTTFAPRKFRDDYLNDNPNAEGSIRCRQMILDGSRSVLERQFFDELVAAITRNTKEAQVGGVPTRLHKVRAYVRVRAARKDLIPDGIPLQQIGEDYCWALLFYLLRCGFVDEAAAYVLDNRNAFNAIDRMFTTYITQYSASPDRRISPQFQNKLNSEYIQRTRLAPDNQTDPYRLACYKVIGRCEINKKSFDVIPADVKDWMWLQFCLTREANRVEELATDVYNLADLQADIREIGQKHFQRGSDPGVGYGTFFLLQILGGLFENAVDFLYKHNYVAAIHFAIALDFYGLLRVSDFDVSDSDLLSHTTRGQPRIDFGRMIGYYTRDFRASNAVAATDYLVLIHLNGDLEGELGRSYSRLCHEALRELVLETREFATLLGDINASNGERIKGAIELRLPLIDLADQEDYLRTVTIQAARVADDNGRTTDAVLLYHLAEDYNSVIAILNRALSDSIALSDDDGFGNGQPRGPDNGADQSQSSLSLASVDDPFVLTRHFIGLYNSNAMYYERISTSNRDVCGILMRIQEAKDFMLSSQWGPALQQLSDLNVIPLSASGSIPSIRHSAQNLARLQHTVARLVGPLLLWSVRCIGEKRKQLQHGTGLENGDVSGVYESTTRNEIREELKVKAKDVMVFAGLVKLRLGQGILERIMSGCSEVGVY</sequence>
<dbReference type="InterPro" id="IPR007231">
    <property type="entry name" value="Nucleoporin_int_Nup93/Nic96"/>
</dbReference>
<evidence type="ECO:0000256" key="1">
    <source>
        <dbReference type="ARBA" id="ARBA00004259"/>
    </source>
</evidence>
<dbReference type="OrthoDB" id="1918363at2759"/>
<comment type="subcellular location">
    <subcellularLocation>
        <location evidence="1">Nucleus envelope</location>
    </subcellularLocation>
</comment>
<keyword evidence="3" id="KW-0539">Nucleus</keyword>
<feature type="compositionally biased region" description="Low complexity" evidence="4">
    <location>
        <begin position="135"/>
        <end position="145"/>
    </location>
</feature>
<dbReference type="EMBL" id="CAJPDQ010000016">
    <property type="protein sequence ID" value="CAF9921099.1"/>
    <property type="molecule type" value="Genomic_DNA"/>
</dbReference>
<feature type="compositionally biased region" description="Low complexity" evidence="4">
    <location>
        <begin position="1"/>
        <end position="22"/>
    </location>
</feature>
<dbReference type="AlphaFoldDB" id="A0A8H3IPE6"/>
<evidence type="ECO:0000313" key="6">
    <source>
        <dbReference type="Proteomes" id="UP000664169"/>
    </source>
</evidence>
<keyword evidence="6" id="KW-1185">Reference proteome</keyword>